<proteinExistence type="predicted"/>
<dbReference type="PATRIC" id="fig|1444770.3.peg.2913"/>
<evidence type="ECO:0000313" key="2">
    <source>
        <dbReference type="EMBL" id="MCD8473386.1"/>
    </source>
</evidence>
<dbReference type="STRING" id="1444770.AF72_12330"/>
<dbReference type="EMBL" id="JAJPPU010000002">
    <property type="protein sequence ID" value="MCD8473386.1"/>
    <property type="molecule type" value="Genomic_DNA"/>
</dbReference>
<comment type="caution">
    <text evidence="1">The sequence shown here is derived from an EMBL/GenBank/DDBJ whole genome shotgun (WGS) entry which is preliminary data.</text>
</comment>
<protein>
    <submittedName>
        <fullName evidence="1">Uncharacterized protein</fullName>
    </submittedName>
</protein>
<dbReference type="Proteomes" id="UP001430701">
    <property type="component" value="Unassembled WGS sequence"/>
</dbReference>
<name>Z9JG59_9GAMM</name>
<dbReference type="EMBL" id="JDSQ01000029">
    <property type="protein sequence ID" value="EWS77164.1"/>
    <property type="molecule type" value="Genomic_DNA"/>
</dbReference>
<dbReference type="KEGG" id="xtw:AB672_03185"/>
<evidence type="ECO:0000313" key="1">
    <source>
        <dbReference type="EMBL" id="EWS77164.1"/>
    </source>
</evidence>
<sequence length="71" mass="7808">MAAPPQELLRPCEEPVLPRVATVRDVLEHALSWRVAYAHCAAQVRCLAAWTQAASRDQAWQPDGCGALEPE</sequence>
<evidence type="ECO:0000313" key="4">
    <source>
        <dbReference type="Proteomes" id="UP001430701"/>
    </source>
</evidence>
<keyword evidence="4" id="KW-1185">Reference proteome</keyword>
<organism evidence="1 3">
    <name type="scientific">Xylella taiwanensis</name>
    <dbReference type="NCBI Taxonomy" id="1444770"/>
    <lineage>
        <taxon>Bacteria</taxon>
        <taxon>Pseudomonadati</taxon>
        <taxon>Pseudomonadota</taxon>
        <taxon>Gammaproteobacteria</taxon>
        <taxon>Lysobacterales</taxon>
        <taxon>Lysobacteraceae</taxon>
        <taxon>Xylella</taxon>
    </lineage>
</organism>
<evidence type="ECO:0000313" key="3">
    <source>
        <dbReference type="Proteomes" id="UP000020406"/>
    </source>
</evidence>
<reference evidence="2" key="2">
    <citation type="submission" date="2021-11" db="EMBL/GenBank/DDBJ databases">
        <title>Genome sequence of Xylella taiwanensis PLS432.</title>
        <authorList>
            <person name="Weng L.-W."/>
            <person name="Su C.-C."/>
            <person name="Tsai C.-W."/>
            <person name="Kuo C.-H."/>
        </authorList>
    </citation>
    <scope>NUCLEOTIDE SEQUENCE</scope>
    <source>
        <strain evidence="2">PLS432</strain>
    </source>
</reference>
<dbReference type="OrthoDB" id="6061681at2"/>
<dbReference type="InterPro" id="IPR058979">
    <property type="entry name" value="LysC-like"/>
</dbReference>
<dbReference type="AlphaFoldDB" id="Z9JG59"/>
<dbReference type="Proteomes" id="UP000020406">
    <property type="component" value="Unassembled WGS sequence"/>
</dbReference>
<reference evidence="1 3" key="1">
    <citation type="journal article" date="2014" name="Genome Announc.">
        <title>Draft Genome Sequence of Xylella fastidiosa Pear Leaf Scorch Strain in Taiwan.</title>
        <authorList>
            <person name="Su C.C."/>
            <person name="Deng W.L."/>
            <person name="Jan F.J."/>
            <person name="Chang C.J."/>
            <person name="Huang H."/>
            <person name="Chen J."/>
        </authorList>
    </citation>
    <scope>NUCLEOTIDE SEQUENCE [LARGE SCALE GENOMIC DNA]</scope>
    <source>
        <strain evidence="1 3">PLS229</strain>
    </source>
</reference>
<gene>
    <name evidence="1" type="ORF">AF72_12330</name>
    <name evidence="2" type="ORF">LPH55_07950</name>
</gene>
<dbReference type="Pfam" id="PF23793">
    <property type="entry name" value="LysC"/>
    <property type="match status" value="1"/>
</dbReference>
<accession>Z9JG59</accession>